<dbReference type="Proteomes" id="UP000256645">
    <property type="component" value="Unassembled WGS sequence"/>
</dbReference>
<proteinExistence type="predicted"/>
<evidence type="ECO:0000256" key="4">
    <source>
        <dbReference type="SAM" id="Phobius"/>
    </source>
</evidence>
<dbReference type="CDD" id="cd00067">
    <property type="entry name" value="GAL4"/>
    <property type="match status" value="1"/>
</dbReference>
<evidence type="ECO:0000313" key="6">
    <source>
        <dbReference type="EMBL" id="RDW62415.1"/>
    </source>
</evidence>
<keyword evidence="7" id="KW-1185">Reference proteome</keyword>
<dbReference type="STRING" id="1849047.A0A3D8QKS2"/>
<keyword evidence="2" id="KW-0539">Nucleus</keyword>
<comment type="caution">
    <text evidence="6">The sequence shown here is derived from an EMBL/GenBank/DDBJ whole genome shotgun (WGS) entry which is preliminary data.</text>
</comment>
<feature type="compositionally biased region" description="Polar residues" evidence="3">
    <location>
        <begin position="93"/>
        <end position="102"/>
    </location>
</feature>
<dbReference type="PROSITE" id="PS00463">
    <property type="entry name" value="ZN2_CY6_FUNGAL_1"/>
    <property type="match status" value="1"/>
</dbReference>
<dbReference type="OrthoDB" id="3014581at2759"/>
<dbReference type="CDD" id="cd12148">
    <property type="entry name" value="fungal_TF_MHR"/>
    <property type="match status" value="1"/>
</dbReference>
<evidence type="ECO:0000313" key="7">
    <source>
        <dbReference type="Proteomes" id="UP000256645"/>
    </source>
</evidence>
<feature type="compositionally biased region" description="Basic and acidic residues" evidence="3">
    <location>
        <begin position="77"/>
        <end position="87"/>
    </location>
</feature>
<dbReference type="EMBL" id="PDLM01000014">
    <property type="protein sequence ID" value="RDW62415.1"/>
    <property type="molecule type" value="Genomic_DNA"/>
</dbReference>
<dbReference type="InterPro" id="IPR001138">
    <property type="entry name" value="Zn2Cys6_DnaBD"/>
</dbReference>
<keyword evidence="4" id="KW-1133">Transmembrane helix</keyword>
<dbReference type="PROSITE" id="PS50048">
    <property type="entry name" value="ZN2_CY6_FUNGAL_2"/>
    <property type="match status" value="1"/>
</dbReference>
<evidence type="ECO:0000256" key="3">
    <source>
        <dbReference type="SAM" id="MobiDB-lite"/>
    </source>
</evidence>
<feature type="transmembrane region" description="Helical" evidence="4">
    <location>
        <begin position="219"/>
        <end position="238"/>
    </location>
</feature>
<comment type="subcellular location">
    <subcellularLocation>
        <location evidence="1">Nucleus</location>
    </subcellularLocation>
</comment>
<dbReference type="PANTHER" id="PTHR31001">
    <property type="entry name" value="UNCHARACTERIZED TRANSCRIPTIONAL REGULATORY PROTEIN"/>
    <property type="match status" value="1"/>
</dbReference>
<dbReference type="Pfam" id="PF00172">
    <property type="entry name" value="Zn_clus"/>
    <property type="match status" value="1"/>
</dbReference>
<accession>A0A3D8QKS2</accession>
<dbReference type="GO" id="GO:0000981">
    <property type="term" value="F:DNA-binding transcription factor activity, RNA polymerase II-specific"/>
    <property type="evidence" value="ECO:0007669"/>
    <property type="project" value="InterPro"/>
</dbReference>
<reference evidence="6 7" key="1">
    <citation type="journal article" date="2018" name="IMA Fungus">
        <title>IMA Genome-F 9: Draft genome sequence of Annulohypoxylon stygium, Aspergillus mulundensis, Berkeleyomyces basicola (syn. Thielaviopsis basicola), Ceratocystis smalleyi, two Cercospora beticola strains, Coleophoma cylindrospora, Fusarium fracticaudum, Phialophora cf. hyalina, and Morchella septimelata.</title>
        <authorList>
            <person name="Wingfield B.D."/>
            <person name="Bills G.F."/>
            <person name="Dong Y."/>
            <person name="Huang W."/>
            <person name="Nel W.J."/>
            <person name="Swalarsk-Parry B.S."/>
            <person name="Vaghefi N."/>
            <person name="Wilken P.M."/>
            <person name="An Z."/>
            <person name="de Beer Z.W."/>
            <person name="De Vos L."/>
            <person name="Chen L."/>
            <person name="Duong T.A."/>
            <person name="Gao Y."/>
            <person name="Hammerbacher A."/>
            <person name="Kikkert J.R."/>
            <person name="Li Y."/>
            <person name="Li H."/>
            <person name="Li K."/>
            <person name="Li Q."/>
            <person name="Liu X."/>
            <person name="Ma X."/>
            <person name="Naidoo K."/>
            <person name="Pethybridge S.J."/>
            <person name="Sun J."/>
            <person name="Steenkamp E.T."/>
            <person name="van der Nest M.A."/>
            <person name="van Wyk S."/>
            <person name="Wingfield M.J."/>
            <person name="Xiong C."/>
            <person name="Yue Q."/>
            <person name="Zhang X."/>
        </authorList>
    </citation>
    <scope>NUCLEOTIDE SEQUENCE [LARGE SCALE GENOMIC DNA]</scope>
    <source>
        <strain evidence="6 7">BP6252</strain>
    </source>
</reference>
<dbReference type="InterPro" id="IPR050613">
    <property type="entry name" value="Sec_Metabolite_Reg"/>
</dbReference>
<dbReference type="SUPFAM" id="SSF57701">
    <property type="entry name" value="Zn2/Cys6 DNA-binding domain"/>
    <property type="match status" value="1"/>
</dbReference>
<protein>
    <recommendedName>
        <fullName evidence="5">Zn(2)-C6 fungal-type domain-containing protein</fullName>
    </recommendedName>
</protein>
<keyword evidence="4" id="KW-0812">Transmembrane</keyword>
<dbReference type="Gene3D" id="4.10.240.10">
    <property type="entry name" value="Zn(2)-C6 fungal-type DNA-binding domain"/>
    <property type="match status" value="1"/>
</dbReference>
<dbReference type="GO" id="GO:0005634">
    <property type="term" value="C:nucleus"/>
    <property type="evidence" value="ECO:0007669"/>
    <property type="project" value="UniProtKB-SubCell"/>
</dbReference>
<dbReference type="PANTHER" id="PTHR31001:SF90">
    <property type="entry name" value="CENTROMERE DNA-BINDING PROTEIN COMPLEX CBF3 SUBUNIT B"/>
    <property type="match status" value="1"/>
</dbReference>
<gene>
    <name evidence="6" type="ORF">BP6252_11848</name>
</gene>
<dbReference type="GO" id="GO:0008270">
    <property type="term" value="F:zinc ion binding"/>
    <property type="evidence" value="ECO:0007669"/>
    <property type="project" value="InterPro"/>
</dbReference>
<name>A0A3D8QKS2_9HELO</name>
<evidence type="ECO:0000256" key="2">
    <source>
        <dbReference type="ARBA" id="ARBA00023242"/>
    </source>
</evidence>
<sequence length="706" mass="78934">MPKVQQQTRNSRQRPVSCRFCRSRKLRCSREHPCSNCVSRGVACELETPARPPSGTAGASESELLERIRKLERLVESQKGRQNEPAKLHHPSPGTTTQPVHSSIVSPENETLDTDIAYLESIYNNHELPQHKILSNKLVFKICPIAQITNAPAYINHATSSCEPVRCIWMPQYSEAKVLLEKFVQDIDHIHHIVHTPSLPDMLSRVYTCLSVPDSVTKLTSGLIFLFLGIFACVTNLWTHLDCYRGLFAACADANIQALLWVKALEDLLDIVHRTMGTSMEGIQGITIAASVMLHVSGFSRRCKALSNMALLLARDAGLHVLDHPSNADSANLARTEIGRRLWWHLAASDWQAPARFDAAVRGVYHCHPRQMIVRKPMNLNDEDLVDGMSQDQKPLSWPTMMSYPLQRIRVAEIMRSLMDRNPLIMSDTGGLSHDIIMDVDTELQLFINDIPPFFSMTKVELEATYQLSPLRAISIVYQGFCLHSLTWAQRCKLHFPYFSRGSIDHTYAASRDVCLHSARQVIKTETLLSSSELFTATRYKFLGLVASVFMASVVVLLMDINHNKSSTQRVKLSGEILDAIRILEHVRHESETAAKFLESLMRVVRKHKVCKAVAPVGTGLVCSDGADVFNIINTQPAVGLLPPITPTSMSESNEVDGMDIVHERPESGEDLSVYFNELAQSFEQGVDVGSFDWDSILSGLESSMI</sequence>
<feature type="region of interest" description="Disordered" evidence="3">
    <location>
        <begin position="77"/>
        <end position="102"/>
    </location>
</feature>
<keyword evidence="4" id="KW-0472">Membrane</keyword>
<evidence type="ECO:0000256" key="1">
    <source>
        <dbReference type="ARBA" id="ARBA00004123"/>
    </source>
</evidence>
<evidence type="ECO:0000259" key="5">
    <source>
        <dbReference type="PROSITE" id="PS50048"/>
    </source>
</evidence>
<dbReference type="SMART" id="SM00066">
    <property type="entry name" value="GAL4"/>
    <property type="match status" value="1"/>
</dbReference>
<organism evidence="6 7">
    <name type="scientific">Coleophoma cylindrospora</name>
    <dbReference type="NCBI Taxonomy" id="1849047"/>
    <lineage>
        <taxon>Eukaryota</taxon>
        <taxon>Fungi</taxon>
        <taxon>Dikarya</taxon>
        <taxon>Ascomycota</taxon>
        <taxon>Pezizomycotina</taxon>
        <taxon>Leotiomycetes</taxon>
        <taxon>Helotiales</taxon>
        <taxon>Dermateaceae</taxon>
        <taxon>Coleophoma</taxon>
    </lineage>
</organism>
<dbReference type="AlphaFoldDB" id="A0A3D8QKS2"/>
<feature type="domain" description="Zn(2)-C6 fungal-type" evidence="5">
    <location>
        <begin position="17"/>
        <end position="46"/>
    </location>
</feature>
<dbReference type="InterPro" id="IPR036864">
    <property type="entry name" value="Zn2-C6_fun-type_DNA-bd_sf"/>
</dbReference>